<evidence type="ECO:0000256" key="3">
    <source>
        <dbReference type="ARBA" id="ARBA00023157"/>
    </source>
</evidence>
<dbReference type="Gene3D" id="3.40.30.10">
    <property type="entry name" value="Glutaredoxin"/>
    <property type="match status" value="1"/>
</dbReference>
<dbReference type="Proteomes" id="UP000248168">
    <property type="component" value="Unassembled WGS sequence"/>
</dbReference>
<dbReference type="InterPro" id="IPR017937">
    <property type="entry name" value="Thioredoxin_CS"/>
</dbReference>
<evidence type="ECO:0000313" key="7">
    <source>
        <dbReference type="EMBL" id="SPP63530.1"/>
    </source>
</evidence>
<evidence type="ECO:0000256" key="1">
    <source>
        <dbReference type="ARBA" id="ARBA00004196"/>
    </source>
</evidence>
<keyword evidence="3" id="KW-1015">Disulfide bond</keyword>
<feature type="transmembrane region" description="Helical" evidence="5">
    <location>
        <begin position="22"/>
        <end position="41"/>
    </location>
</feature>
<dbReference type="PANTHER" id="PTHR42852:SF6">
    <property type="entry name" value="THIOL:DISULFIDE INTERCHANGE PROTEIN DSBE"/>
    <property type="match status" value="1"/>
</dbReference>
<dbReference type="EMBL" id="OUNR01000001">
    <property type="protein sequence ID" value="SPP63530.1"/>
    <property type="molecule type" value="Genomic_DNA"/>
</dbReference>
<dbReference type="GO" id="GO:0016491">
    <property type="term" value="F:oxidoreductase activity"/>
    <property type="evidence" value="ECO:0007669"/>
    <property type="project" value="InterPro"/>
</dbReference>
<comment type="subcellular location">
    <subcellularLocation>
        <location evidence="1">Cell envelope</location>
    </subcellularLocation>
</comment>
<keyword evidence="5" id="KW-0812">Transmembrane</keyword>
<keyword evidence="5" id="KW-1133">Transmembrane helix</keyword>
<dbReference type="InterPro" id="IPR036249">
    <property type="entry name" value="Thioredoxin-like_sf"/>
</dbReference>
<dbReference type="InterPro" id="IPR013766">
    <property type="entry name" value="Thioredoxin_domain"/>
</dbReference>
<keyword evidence="2" id="KW-0201">Cytochrome c-type biogenesis</keyword>
<dbReference type="InterPro" id="IPR050553">
    <property type="entry name" value="Thioredoxin_ResA/DsbE_sf"/>
</dbReference>
<keyword evidence="5" id="KW-0472">Membrane</keyword>
<sequence length="214" mass="23729">MADQVTSSQPTNQERPKGGSRLFILAAGAIVLVVTFAIVWLQSSKYEPLVVGKSAPDFSLTDLNDKPHRLSDFRGKVVFLNFWATWCAPCRDEMPSMEVLNKTFEKDGLVVLAVSIDRVTTTKDIPPFVKSLNLTFPVLIDSWGITDKPYKRLGVPETFIIDQQGIVREIIIGPKDWTRIDNLKTLATLLNVTPQPAFPQDRGTMKPGSSEGAL</sequence>
<dbReference type="PROSITE" id="PS00194">
    <property type="entry name" value="THIOREDOXIN_1"/>
    <property type="match status" value="1"/>
</dbReference>
<dbReference type="InParanoid" id="A0A330L1C7"/>
<evidence type="ECO:0000259" key="6">
    <source>
        <dbReference type="PROSITE" id="PS51352"/>
    </source>
</evidence>
<name>A0A330L1C7_9BACT</name>
<organism evidence="7 8">
    <name type="scientific">Nitrospira lenta</name>
    <dbReference type="NCBI Taxonomy" id="1436998"/>
    <lineage>
        <taxon>Bacteria</taxon>
        <taxon>Pseudomonadati</taxon>
        <taxon>Nitrospirota</taxon>
        <taxon>Nitrospiria</taxon>
        <taxon>Nitrospirales</taxon>
        <taxon>Nitrospiraceae</taxon>
        <taxon>Nitrospira</taxon>
    </lineage>
</organism>
<keyword evidence="8" id="KW-1185">Reference proteome</keyword>
<evidence type="ECO:0000256" key="2">
    <source>
        <dbReference type="ARBA" id="ARBA00022748"/>
    </source>
</evidence>
<keyword evidence="4" id="KW-0676">Redox-active center</keyword>
<reference evidence="8" key="1">
    <citation type="submission" date="2018-04" db="EMBL/GenBank/DDBJ databases">
        <authorList>
            <person name="Lucker S."/>
            <person name="Sakoula D."/>
        </authorList>
    </citation>
    <scope>NUCLEOTIDE SEQUENCE [LARGE SCALE GENOMIC DNA]</scope>
</reference>
<evidence type="ECO:0000256" key="4">
    <source>
        <dbReference type="ARBA" id="ARBA00023284"/>
    </source>
</evidence>
<feature type="domain" description="Thioredoxin" evidence="6">
    <location>
        <begin position="49"/>
        <end position="191"/>
    </location>
</feature>
<dbReference type="InterPro" id="IPR000866">
    <property type="entry name" value="AhpC/TSA"/>
</dbReference>
<dbReference type="GO" id="GO:0017004">
    <property type="term" value="P:cytochrome complex assembly"/>
    <property type="evidence" value="ECO:0007669"/>
    <property type="project" value="UniProtKB-KW"/>
</dbReference>
<accession>A0A330L1C7</accession>
<dbReference type="GO" id="GO:0016209">
    <property type="term" value="F:antioxidant activity"/>
    <property type="evidence" value="ECO:0007669"/>
    <property type="project" value="InterPro"/>
</dbReference>
<dbReference type="CDD" id="cd02966">
    <property type="entry name" value="TlpA_like_family"/>
    <property type="match status" value="1"/>
</dbReference>
<evidence type="ECO:0000256" key="5">
    <source>
        <dbReference type="SAM" id="Phobius"/>
    </source>
</evidence>
<protein>
    <submittedName>
        <fullName evidence="7">Thiol-disulfide oxidoreductase ResA</fullName>
    </submittedName>
</protein>
<gene>
    <name evidence="7" type="primary">resA</name>
    <name evidence="7" type="ORF">NITLEN_10616</name>
</gene>
<evidence type="ECO:0000313" key="8">
    <source>
        <dbReference type="Proteomes" id="UP000248168"/>
    </source>
</evidence>
<dbReference type="RefSeq" id="WP_121988048.1">
    <property type="nucleotide sequence ID" value="NZ_OUNR01000001.1"/>
</dbReference>
<dbReference type="OrthoDB" id="9809733at2"/>
<dbReference type="PROSITE" id="PS51352">
    <property type="entry name" value="THIOREDOXIN_2"/>
    <property type="match status" value="1"/>
</dbReference>
<dbReference type="PANTHER" id="PTHR42852">
    <property type="entry name" value="THIOL:DISULFIDE INTERCHANGE PROTEIN DSBE"/>
    <property type="match status" value="1"/>
</dbReference>
<dbReference type="SUPFAM" id="SSF52833">
    <property type="entry name" value="Thioredoxin-like"/>
    <property type="match status" value="1"/>
</dbReference>
<dbReference type="AlphaFoldDB" id="A0A330L1C7"/>
<dbReference type="GO" id="GO:0030313">
    <property type="term" value="C:cell envelope"/>
    <property type="evidence" value="ECO:0007669"/>
    <property type="project" value="UniProtKB-SubCell"/>
</dbReference>
<dbReference type="Pfam" id="PF00578">
    <property type="entry name" value="AhpC-TSA"/>
    <property type="match status" value="1"/>
</dbReference>
<proteinExistence type="predicted"/>